<reference evidence="2 3" key="1">
    <citation type="journal article" date="2008" name="Nature">
        <title>The Phaeodactylum genome reveals the evolutionary history of diatom genomes.</title>
        <authorList>
            <person name="Bowler C."/>
            <person name="Allen A.E."/>
            <person name="Badger J.H."/>
            <person name="Grimwood J."/>
            <person name="Jabbari K."/>
            <person name="Kuo A."/>
            <person name="Maheswari U."/>
            <person name="Martens C."/>
            <person name="Maumus F."/>
            <person name="Otillar R.P."/>
            <person name="Rayko E."/>
            <person name="Salamov A."/>
            <person name="Vandepoele K."/>
            <person name="Beszteri B."/>
            <person name="Gruber A."/>
            <person name="Heijde M."/>
            <person name="Katinka M."/>
            <person name="Mock T."/>
            <person name="Valentin K."/>
            <person name="Verret F."/>
            <person name="Berges J.A."/>
            <person name="Brownlee C."/>
            <person name="Cadoret J.P."/>
            <person name="Chiovitti A."/>
            <person name="Choi C.J."/>
            <person name="Coesel S."/>
            <person name="De Martino A."/>
            <person name="Detter J.C."/>
            <person name="Durkin C."/>
            <person name="Falciatore A."/>
            <person name="Fournet J."/>
            <person name="Haruta M."/>
            <person name="Huysman M.J."/>
            <person name="Jenkins B.D."/>
            <person name="Jiroutova K."/>
            <person name="Jorgensen R.E."/>
            <person name="Joubert Y."/>
            <person name="Kaplan A."/>
            <person name="Kroger N."/>
            <person name="Kroth P.G."/>
            <person name="La Roche J."/>
            <person name="Lindquist E."/>
            <person name="Lommer M."/>
            <person name="Martin-Jezequel V."/>
            <person name="Lopez P.J."/>
            <person name="Lucas S."/>
            <person name="Mangogna M."/>
            <person name="McGinnis K."/>
            <person name="Medlin L.K."/>
            <person name="Montsant A."/>
            <person name="Oudot-Le Secq M.P."/>
            <person name="Napoli C."/>
            <person name="Obornik M."/>
            <person name="Parker M.S."/>
            <person name="Petit J.L."/>
            <person name="Porcel B.M."/>
            <person name="Poulsen N."/>
            <person name="Robison M."/>
            <person name="Rychlewski L."/>
            <person name="Rynearson T.A."/>
            <person name="Schmutz J."/>
            <person name="Shapiro H."/>
            <person name="Siaut M."/>
            <person name="Stanley M."/>
            <person name="Sussman M.R."/>
            <person name="Taylor A.R."/>
            <person name="Vardi A."/>
            <person name="von Dassow P."/>
            <person name="Vyverman W."/>
            <person name="Willis A."/>
            <person name="Wyrwicz L.S."/>
            <person name="Rokhsar D.S."/>
            <person name="Weissenbach J."/>
            <person name="Armbrust E.V."/>
            <person name="Green B.R."/>
            <person name="Van de Peer Y."/>
            <person name="Grigoriev I.V."/>
        </authorList>
    </citation>
    <scope>NUCLEOTIDE SEQUENCE [LARGE SCALE GENOMIC DNA]</scope>
    <source>
        <strain evidence="2 3">CCAP 1055/1</strain>
    </source>
</reference>
<proteinExistence type="predicted"/>
<dbReference type="AlphaFoldDB" id="B7FRR6"/>
<feature type="region of interest" description="Disordered" evidence="1">
    <location>
        <begin position="499"/>
        <end position="531"/>
    </location>
</feature>
<dbReference type="OrthoDB" id="54544at2759"/>
<evidence type="ECO:0000313" key="2">
    <source>
        <dbReference type="EMBL" id="EEC50663.1"/>
    </source>
</evidence>
<dbReference type="EMBL" id="CM000606">
    <property type="protein sequence ID" value="EEC50663.1"/>
    <property type="molecule type" value="Genomic_DNA"/>
</dbReference>
<dbReference type="HOGENOM" id="CLU_513378_0_0_1"/>
<organism evidence="2 3">
    <name type="scientific">Phaeodactylum tricornutum (strain CCAP 1055/1)</name>
    <dbReference type="NCBI Taxonomy" id="556484"/>
    <lineage>
        <taxon>Eukaryota</taxon>
        <taxon>Sar</taxon>
        <taxon>Stramenopiles</taxon>
        <taxon>Ochrophyta</taxon>
        <taxon>Bacillariophyta</taxon>
        <taxon>Bacillariophyceae</taxon>
        <taxon>Bacillariophycidae</taxon>
        <taxon>Naviculales</taxon>
        <taxon>Phaeodactylaceae</taxon>
        <taxon>Phaeodactylum</taxon>
    </lineage>
</organism>
<feature type="region of interest" description="Disordered" evidence="1">
    <location>
        <begin position="1"/>
        <end position="39"/>
    </location>
</feature>
<feature type="compositionally biased region" description="Polar residues" evidence="1">
    <location>
        <begin position="1"/>
        <end position="19"/>
    </location>
</feature>
<evidence type="ECO:0000256" key="1">
    <source>
        <dbReference type="SAM" id="MobiDB-lite"/>
    </source>
</evidence>
<feature type="compositionally biased region" description="Low complexity" evidence="1">
    <location>
        <begin position="170"/>
        <end position="182"/>
    </location>
</feature>
<feature type="compositionally biased region" description="Basic and acidic residues" evidence="1">
    <location>
        <begin position="153"/>
        <end position="167"/>
    </location>
</feature>
<feature type="region of interest" description="Disordered" evidence="1">
    <location>
        <begin position="153"/>
        <end position="195"/>
    </location>
</feature>
<dbReference type="GeneID" id="7197064"/>
<dbReference type="Proteomes" id="UP000000759">
    <property type="component" value="Chromosome 2"/>
</dbReference>
<name>B7FRR6_PHATC</name>
<dbReference type="InParanoid" id="B7FRR6"/>
<sequence>MGSGNDYSSSKGTRSSIGRRQSRLAMSKLHEAVPKSPTHVLMDPSVTKLALDDRMRRDYLSQRFQAYQRARPPKNNSEIPADEEFWCGATSVERSLVQCCESSRGVADDDDVVPGALAKDKVLRFVGLVAAHCHTLVTRSISLNILERGLEADEKDPPIPVEPKDESPETAAKTTRTTRLAASHSASPEAVASADEHAVTLPSIPTWMEYARITSFLEAGGLRLLSQWLVDCTTPGPTPPPVKPPPGSKPPTRKEPAPPVYSKPSATSPLLLPLLIFLRRIPFNRQAVTESKINKHIRRISKTVNIIVKQAQDRSASSRKPPIAQVTDILTGPTPIVEVQAALNELKETWEAKSQAATAFAIPLDPFAALRAQIQERVSQVAQFEKGEISRPHWWTNEPTGAPAKKRPRISTEQMARKERENEKAALMRESLKQAAAERAKLLKKLRELKHKQSEGMAHESKHLMRRRVQWKDAMGPTSLQRNRAVLEEVFIFTKDKIESKESSATAMPAEAAESSSVETPTETETSDIFE</sequence>
<dbReference type="eggNOG" id="ENOG502SSNP">
    <property type="taxonomic scope" value="Eukaryota"/>
</dbReference>
<keyword evidence="3" id="KW-1185">Reference proteome</keyword>
<gene>
    <name evidence="2" type="ORF">PHATRDRAFT_43287</name>
</gene>
<dbReference type="PaxDb" id="2850-Phatr43287"/>
<dbReference type="KEGG" id="pti:PHATRDRAFT_43287"/>
<dbReference type="RefSeq" id="XP_002177849.1">
    <property type="nucleotide sequence ID" value="XM_002177813.1"/>
</dbReference>
<feature type="compositionally biased region" description="Pro residues" evidence="1">
    <location>
        <begin position="236"/>
        <end position="249"/>
    </location>
</feature>
<feature type="region of interest" description="Disordered" evidence="1">
    <location>
        <begin position="392"/>
        <end position="416"/>
    </location>
</feature>
<feature type="compositionally biased region" description="Low complexity" evidence="1">
    <location>
        <begin position="503"/>
        <end position="524"/>
    </location>
</feature>
<feature type="region of interest" description="Disordered" evidence="1">
    <location>
        <begin position="235"/>
        <end position="264"/>
    </location>
</feature>
<protein>
    <submittedName>
        <fullName evidence="2">Uncharacterized protein</fullName>
    </submittedName>
</protein>
<reference evidence="3" key="2">
    <citation type="submission" date="2008-08" db="EMBL/GenBank/DDBJ databases">
        <authorList>
            <consortium name="Diatom Consortium"/>
            <person name="Grigoriev I."/>
            <person name="Grimwood J."/>
            <person name="Kuo A."/>
            <person name="Otillar R.P."/>
            <person name="Salamov A."/>
            <person name="Detter J.C."/>
            <person name="Lindquist E."/>
            <person name="Shapiro H."/>
            <person name="Lucas S."/>
            <person name="Glavina del Rio T."/>
            <person name="Pitluck S."/>
            <person name="Rokhsar D."/>
            <person name="Bowler C."/>
        </authorList>
    </citation>
    <scope>GENOME REANNOTATION</scope>
    <source>
        <strain evidence="3">CCAP 1055/1</strain>
    </source>
</reference>
<accession>B7FRR6</accession>
<evidence type="ECO:0000313" key="3">
    <source>
        <dbReference type="Proteomes" id="UP000000759"/>
    </source>
</evidence>